<comment type="caution">
    <text evidence="3">The sequence shown here is derived from an EMBL/GenBank/DDBJ whole genome shotgun (WGS) entry which is preliminary data.</text>
</comment>
<feature type="domain" description="Protein CR006 P-loop" evidence="2">
    <location>
        <begin position="23"/>
        <end position="73"/>
    </location>
</feature>
<name>A0A7Z0QM08_9BRAD</name>
<reference evidence="3" key="1">
    <citation type="submission" date="2020-06" db="EMBL/GenBank/DDBJ databases">
        <title>Whole Genome Sequence of Bradyrhizobium sp. Strain 323S2.</title>
        <authorList>
            <person name="Bromfield E.S.P."/>
        </authorList>
    </citation>
    <scope>NUCLEOTIDE SEQUENCE [LARGE SCALE GENOMIC DNA]</scope>
    <source>
        <strain evidence="3">323S2</strain>
    </source>
</reference>
<dbReference type="EMBL" id="JACBFH010000005">
    <property type="protein sequence ID" value="NYY96925.1"/>
    <property type="molecule type" value="Genomic_DNA"/>
</dbReference>
<sequence>MAIIENIRLLKGAAVLAERKATTPSLDLKRYNLFYGFNGSGKSTLSRILAALQHGKKQERLPEGCTFEIELSSGAKFTYPKALSGLVRLCFQRRFHRREPPLGSWRGEPCLLYWRRPSRGSGAVESARNYPTSGKNEARRRGQAAQGTREGVHRVQEGSRANGLRAFTPAHSIRGTAVCSRR</sequence>
<organism evidence="3">
    <name type="scientific">Bradyrhizobium barranii subsp. barranii</name>
    <dbReference type="NCBI Taxonomy" id="2823807"/>
    <lineage>
        <taxon>Bacteria</taxon>
        <taxon>Pseudomonadati</taxon>
        <taxon>Pseudomonadota</taxon>
        <taxon>Alphaproteobacteria</taxon>
        <taxon>Hyphomicrobiales</taxon>
        <taxon>Nitrobacteraceae</taxon>
        <taxon>Bradyrhizobium</taxon>
        <taxon>Bradyrhizobium barranii</taxon>
    </lineage>
</organism>
<evidence type="ECO:0000313" key="3">
    <source>
        <dbReference type="EMBL" id="NYY96925.1"/>
    </source>
</evidence>
<evidence type="ECO:0000259" key="2">
    <source>
        <dbReference type="Pfam" id="PF13166"/>
    </source>
</evidence>
<dbReference type="InterPro" id="IPR026866">
    <property type="entry name" value="CR006_AAA"/>
</dbReference>
<dbReference type="AlphaFoldDB" id="A0A7Z0QM08"/>
<gene>
    <name evidence="3" type="ORF">G6321_54665</name>
</gene>
<feature type="region of interest" description="Disordered" evidence="1">
    <location>
        <begin position="121"/>
        <end position="158"/>
    </location>
</feature>
<dbReference type="RefSeq" id="WP_166354575.1">
    <property type="nucleotide sequence ID" value="NZ_CP049702.1"/>
</dbReference>
<evidence type="ECO:0000256" key="1">
    <source>
        <dbReference type="SAM" id="MobiDB-lite"/>
    </source>
</evidence>
<protein>
    <submittedName>
        <fullName evidence="3">AAA family ATPase</fullName>
    </submittedName>
</protein>
<accession>A0A7Z0QM08</accession>
<dbReference type="Pfam" id="PF13166">
    <property type="entry name" value="AAA_13"/>
    <property type="match status" value="1"/>
</dbReference>
<proteinExistence type="predicted"/>